<proteinExistence type="predicted"/>
<sequence length="127" mass="12830">MGRDAAAPPAARAPGAGGPPAGPPLAFRDGPRVSSGAWVGACHSAPASLGAAEAACGADAECVLLHDARCDGEHVRRCWRGAELVELVDDRRDSDGCTRSGGRSGGREGGRRRGAGRSQEVGRAFVA</sequence>
<accession>A0ABN9TER4</accession>
<feature type="region of interest" description="Disordered" evidence="1">
    <location>
        <begin position="91"/>
        <end position="127"/>
    </location>
</feature>
<dbReference type="EMBL" id="CAUYUJ010014632">
    <property type="protein sequence ID" value="CAK0844095.1"/>
    <property type="molecule type" value="Genomic_DNA"/>
</dbReference>
<dbReference type="Proteomes" id="UP001189429">
    <property type="component" value="Unassembled WGS sequence"/>
</dbReference>
<gene>
    <name evidence="2" type="ORF">PCOR1329_LOCUS38265</name>
</gene>
<feature type="region of interest" description="Disordered" evidence="1">
    <location>
        <begin position="1"/>
        <end position="30"/>
    </location>
</feature>
<comment type="caution">
    <text evidence="2">The sequence shown here is derived from an EMBL/GenBank/DDBJ whole genome shotgun (WGS) entry which is preliminary data.</text>
</comment>
<organism evidence="2 3">
    <name type="scientific">Prorocentrum cordatum</name>
    <dbReference type="NCBI Taxonomy" id="2364126"/>
    <lineage>
        <taxon>Eukaryota</taxon>
        <taxon>Sar</taxon>
        <taxon>Alveolata</taxon>
        <taxon>Dinophyceae</taxon>
        <taxon>Prorocentrales</taxon>
        <taxon>Prorocentraceae</taxon>
        <taxon>Prorocentrum</taxon>
    </lineage>
</organism>
<name>A0ABN9TER4_9DINO</name>
<evidence type="ECO:0000256" key="1">
    <source>
        <dbReference type="SAM" id="MobiDB-lite"/>
    </source>
</evidence>
<reference evidence="2" key="1">
    <citation type="submission" date="2023-10" db="EMBL/GenBank/DDBJ databases">
        <authorList>
            <person name="Chen Y."/>
            <person name="Shah S."/>
            <person name="Dougan E. K."/>
            <person name="Thang M."/>
            <person name="Chan C."/>
        </authorList>
    </citation>
    <scope>NUCLEOTIDE SEQUENCE [LARGE SCALE GENOMIC DNA]</scope>
</reference>
<feature type="compositionally biased region" description="Low complexity" evidence="1">
    <location>
        <begin position="1"/>
        <end position="14"/>
    </location>
</feature>
<evidence type="ECO:0000313" key="3">
    <source>
        <dbReference type="Proteomes" id="UP001189429"/>
    </source>
</evidence>
<keyword evidence="3" id="KW-1185">Reference proteome</keyword>
<protein>
    <submittedName>
        <fullName evidence="2">Uncharacterized protein</fullName>
    </submittedName>
</protein>
<evidence type="ECO:0000313" key="2">
    <source>
        <dbReference type="EMBL" id="CAK0844095.1"/>
    </source>
</evidence>